<gene>
    <name evidence="2" type="ORF">HNR67_003358</name>
</gene>
<accession>A0A7W7FTQ5</accession>
<name>A0A7W7FTQ5_9PSEU</name>
<dbReference type="RefSeq" id="WP_185003197.1">
    <property type="nucleotide sequence ID" value="NZ_BAAAUI010000050.1"/>
</dbReference>
<keyword evidence="3" id="KW-1185">Reference proteome</keyword>
<evidence type="ECO:0000313" key="2">
    <source>
        <dbReference type="EMBL" id="MBB4677240.1"/>
    </source>
</evidence>
<protein>
    <submittedName>
        <fullName evidence="2">Uncharacterized protein</fullName>
    </submittedName>
</protein>
<dbReference type="AlphaFoldDB" id="A0A7W7FTQ5"/>
<evidence type="ECO:0000313" key="3">
    <source>
        <dbReference type="Proteomes" id="UP000533598"/>
    </source>
</evidence>
<sequence>MAARSSAARLTPLLADSLRGQEARRAQLAGTLAGFQAETDLLQRAGVLGPADSLASQQVRRQHAAPTDQIGRLPSLPDLPMPKLPTGRGSRLATNLLAMPNLAELSGGRAINPVGFVTGRAAAVDECRNAITERVQDAVHSRGKPGAGGQCLGSPVGAAYRESTPLDPAGYRSRLDQLAAGPPQALLDRHRDGQEKAKQPPQPPSLPKELTESNSSCRSLDNAMDYVPLVGNLVEHLCLLALE</sequence>
<organism evidence="2 3">
    <name type="scientific">Crossiella cryophila</name>
    <dbReference type="NCBI Taxonomy" id="43355"/>
    <lineage>
        <taxon>Bacteria</taxon>
        <taxon>Bacillati</taxon>
        <taxon>Actinomycetota</taxon>
        <taxon>Actinomycetes</taxon>
        <taxon>Pseudonocardiales</taxon>
        <taxon>Pseudonocardiaceae</taxon>
        <taxon>Crossiella</taxon>
    </lineage>
</organism>
<reference evidence="2 3" key="1">
    <citation type="submission" date="2020-08" db="EMBL/GenBank/DDBJ databases">
        <title>Sequencing the genomes of 1000 actinobacteria strains.</title>
        <authorList>
            <person name="Klenk H.-P."/>
        </authorList>
    </citation>
    <scope>NUCLEOTIDE SEQUENCE [LARGE SCALE GENOMIC DNA]</scope>
    <source>
        <strain evidence="2 3">DSM 44230</strain>
    </source>
</reference>
<evidence type="ECO:0000256" key="1">
    <source>
        <dbReference type="SAM" id="MobiDB-lite"/>
    </source>
</evidence>
<feature type="region of interest" description="Disordered" evidence="1">
    <location>
        <begin position="62"/>
        <end position="87"/>
    </location>
</feature>
<dbReference type="EMBL" id="JACHMH010000001">
    <property type="protein sequence ID" value="MBB4677240.1"/>
    <property type="molecule type" value="Genomic_DNA"/>
</dbReference>
<dbReference type="Proteomes" id="UP000533598">
    <property type="component" value="Unassembled WGS sequence"/>
</dbReference>
<proteinExistence type="predicted"/>
<feature type="region of interest" description="Disordered" evidence="1">
    <location>
        <begin position="190"/>
        <end position="215"/>
    </location>
</feature>
<comment type="caution">
    <text evidence="2">The sequence shown here is derived from an EMBL/GenBank/DDBJ whole genome shotgun (WGS) entry which is preliminary data.</text>
</comment>